<keyword evidence="2" id="KW-1185">Reference proteome</keyword>
<dbReference type="AlphaFoldDB" id="A0A7D5L9F5"/>
<reference evidence="1 2" key="1">
    <citation type="submission" date="2020-06" db="EMBL/GenBank/DDBJ databases">
        <title>NJ-3-1, isolated from saline soil.</title>
        <authorList>
            <person name="Cui H.L."/>
            <person name="Shi X."/>
        </authorList>
    </citation>
    <scope>NUCLEOTIDE SEQUENCE [LARGE SCALE GENOMIC DNA]</scope>
    <source>
        <strain evidence="1 2">NJ-3-1</strain>
    </source>
</reference>
<dbReference type="GeneID" id="56037139"/>
<name>A0A7D5L9F5_9EURY</name>
<dbReference type="EMBL" id="CP058579">
    <property type="protein sequence ID" value="QLG61446.1"/>
    <property type="molecule type" value="Genomic_DNA"/>
</dbReference>
<dbReference type="RefSeq" id="WP_179268031.1">
    <property type="nucleotide sequence ID" value="NZ_CP058579.1"/>
</dbReference>
<sequence length="94" mass="10506">MKPHEIAFLEEIADNRSASIASAMRDGTADVELVESESRLTVHGRLWVRGYLTDRFSMYRAGTTGNPNLTAEDLERIAEFVDEHQAGFAAELYS</sequence>
<accession>A0A7D5L9F5</accession>
<protein>
    <submittedName>
        <fullName evidence="1">Uncharacterized protein</fullName>
    </submittedName>
</protein>
<dbReference type="KEGG" id="halu:HUG12_06730"/>
<evidence type="ECO:0000313" key="2">
    <source>
        <dbReference type="Proteomes" id="UP000509626"/>
    </source>
</evidence>
<proteinExistence type="predicted"/>
<gene>
    <name evidence="1" type="ORF">HUG12_06730</name>
</gene>
<dbReference type="OrthoDB" id="240620at2157"/>
<organism evidence="1 2">
    <name type="scientific">Halorarum salinum</name>
    <dbReference type="NCBI Taxonomy" id="2743089"/>
    <lineage>
        <taxon>Archaea</taxon>
        <taxon>Methanobacteriati</taxon>
        <taxon>Methanobacteriota</taxon>
        <taxon>Stenosarchaea group</taxon>
        <taxon>Halobacteria</taxon>
        <taxon>Halobacteriales</taxon>
        <taxon>Haloferacaceae</taxon>
        <taxon>Halorarum</taxon>
    </lineage>
</organism>
<dbReference type="Proteomes" id="UP000509626">
    <property type="component" value="Chromosome"/>
</dbReference>
<evidence type="ECO:0000313" key="1">
    <source>
        <dbReference type="EMBL" id="QLG61446.1"/>
    </source>
</evidence>